<feature type="domain" description="NADP-dependent oxidoreductase" evidence="2">
    <location>
        <begin position="16"/>
        <end position="69"/>
    </location>
</feature>
<dbReference type="RefSeq" id="WP_378263484.1">
    <property type="nucleotide sequence ID" value="NZ_JBHSIT010000014.1"/>
</dbReference>
<comment type="caution">
    <text evidence="3">The sequence shown here is derived from an EMBL/GenBank/DDBJ whole genome shotgun (WGS) entry which is preliminary data.</text>
</comment>
<evidence type="ECO:0000256" key="1">
    <source>
        <dbReference type="SAM" id="MobiDB-lite"/>
    </source>
</evidence>
<dbReference type="Gene3D" id="3.20.20.100">
    <property type="entry name" value="NADP-dependent oxidoreductase domain"/>
    <property type="match status" value="1"/>
</dbReference>
<dbReference type="SUPFAM" id="SSF51430">
    <property type="entry name" value="NAD(P)-linked oxidoreductase"/>
    <property type="match status" value="1"/>
</dbReference>
<sequence>MTGVQHLRRLRHASPHPPDQVVDLDDQLAGMISLREAGKMGAIGLSSVTAEVLRRALGAGIVCVQNAYSRRQCQVSGW</sequence>
<protein>
    <submittedName>
        <fullName evidence="3">Aldo/keto reductase</fullName>
    </submittedName>
</protein>
<dbReference type="Proteomes" id="UP001595872">
    <property type="component" value="Unassembled WGS sequence"/>
</dbReference>
<dbReference type="InterPro" id="IPR023210">
    <property type="entry name" value="NADP_OxRdtase_dom"/>
</dbReference>
<feature type="region of interest" description="Disordered" evidence="1">
    <location>
        <begin position="1"/>
        <end position="22"/>
    </location>
</feature>
<evidence type="ECO:0000313" key="4">
    <source>
        <dbReference type="Proteomes" id="UP001595872"/>
    </source>
</evidence>
<dbReference type="EMBL" id="JBHSIT010000014">
    <property type="protein sequence ID" value="MFC4913002.1"/>
    <property type="molecule type" value="Genomic_DNA"/>
</dbReference>
<accession>A0ABV9UA63</accession>
<dbReference type="InterPro" id="IPR036812">
    <property type="entry name" value="NAD(P)_OxRdtase_dom_sf"/>
</dbReference>
<evidence type="ECO:0000313" key="3">
    <source>
        <dbReference type="EMBL" id="MFC4913002.1"/>
    </source>
</evidence>
<keyword evidence="4" id="KW-1185">Reference proteome</keyword>
<evidence type="ECO:0000259" key="2">
    <source>
        <dbReference type="Pfam" id="PF00248"/>
    </source>
</evidence>
<gene>
    <name evidence="3" type="ORF">ACFPCY_37285</name>
</gene>
<dbReference type="Pfam" id="PF00248">
    <property type="entry name" value="Aldo_ket_red"/>
    <property type="match status" value="1"/>
</dbReference>
<organism evidence="3 4">
    <name type="scientific">Actinomadura gamaensis</name>
    <dbReference type="NCBI Taxonomy" id="1763541"/>
    <lineage>
        <taxon>Bacteria</taxon>
        <taxon>Bacillati</taxon>
        <taxon>Actinomycetota</taxon>
        <taxon>Actinomycetes</taxon>
        <taxon>Streptosporangiales</taxon>
        <taxon>Thermomonosporaceae</taxon>
        <taxon>Actinomadura</taxon>
    </lineage>
</organism>
<name>A0ABV9UA63_9ACTN</name>
<proteinExistence type="predicted"/>
<feature type="compositionally biased region" description="Basic residues" evidence="1">
    <location>
        <begin position="1"/>
        <end position="14"/>
    </location>
</feature>
<reference evidence="4" key="1">
    <citation type="journal article" date="2019" name="Int. J. Syst. Evol. Microbiol.">
        <title>The Global Catalogue of Microorganisms (GCM) 10K type strain sequencing project: providing services to taxonomists for standard genome sequencing and annotation.</title>
        <authorList>
            <consortium name="The Broad Institute Genomics Platform"/>
            <consortium name="The Broad Institute Genome Sequencing Center for Infectious Disease"/>
            <person name="Wu L."/>
            <person name="Ma J."/>
        </authorList>
    </citation>
    <scope>NUCLEOTIDE SEQUENCE [LARGE SCALE GENOMIC DNA]</scope>
    <source>
        <strain evidence="4">KLKA75</strain>
    </source>
</reference>